<feature type="region of interest" description="Disordered" evidence="5">
    <location>
        <begin position="1"/>
        <end position="25"/>
    </location>
</feature>
<keyword evidence="1" id="KW-0547">Nucleotide-binding</keyword>
<dbReference type="GO" id="GO:0000400">
    <property type="term" value="F:four-way junction DNA binding"/>
    <property type="evidence" value="ECO:0007669"/>
    <property type="project" value="TreeGrafter"/>
</dbReference>
<feature type="region of interest" description="Disordered" evidence="5">
    <location>
        <begin position="951"/>
        <end position="976"/>
    </location>
</feature>
<organism evidence="6 7">
    <name type="scientific">Cherax quadricarinatus</name>
    <name type="common">Australian red claw crayfish</name>
    <dbReference type="NCBI Taxonomy" id="27406"/>
    <lineage>
        <taxon>Eukaryota</taxon>
        <taxon>Metazoa</taxon>
        <taxon>Ecdysozoa</taxon>
        <taxon>Arthropoda</taxon>
        <taxon>Crustacea</taxon>
        <taxon>Multicrustacea</taxon>
        <taxon>Malacostraca</taxon>
        <taxon>Eumalacostraca</taxon>
        <taxon>Eucarida</taxon>
        <taxon>Decapoda</taxon>
        <taxon>Pleocyemata</taxon>
        <taxon>Astacidea</taxon>
        <taxon>Parastacoidea</taxon>
        <taxon>Parastacidae</taxon>
        <taxon>Cherax</taxon>
    </lineage>
</organism>
<proteinExistence type="predicted"/>
<dbReference type="Gene3D" id="3.40.50.10130">
    <property type="match status" value="1"/>
</dbReference>
<evidence type="ECO:0000313" key="7">
    <source>
        <dbReference type="Proteomes" id="UP001445076"/>
    </source>
</evidence>
<name>A0AAW0WUN5_CHEQU</name>
<dbReference type="GO" id="GO:0005524">
    <property type="term" value="F:ATP binding"/>
    <property type="evidence" value="ECO:0007669"/>
    <property type="project" value="UniProtKB-KW"/>
</dbReference>
<evidence type="ECO:0008006" key="8">
    <source>
        <dbReference type="Google" id="ProtNLM"/>
    </source>
</evidence>
<evidence type="ECO:0000256" key="1">
    <source>
        <dbReference type="ARBA" id="ARBA00022741"/>
    </source>
</evidence>
<gene>
    <name evidence="6" type="ORF">OTU49_005920</name>
</gene>
<reference evidence="6 7" key="1">
    <citation type="journal article" date="2024" name="BMC Genomics">
        <title>Genome assembly of redclaw crayfish (Cherax quadricarinatus) provides insights into its immune adaptation and hypoxia tolerance.</title>
        <authorList>
            <person name="Liu Z."/>
            <person name="Zheng J."/>
            <person name="Li H."/>
            <person name="Fang K."/>
            <person name="Wang S."/>
            <person name="He J."/>
            <person name="Zhou D."/>
            <person name="Weng S."/>
            <person name="Chi M."/>
            <person name="Gu Z."/>
            <person name="He J."/>
            <person name="Li F."/>
            <person name="Wang M."/>
        </authorList>
    </citation>
    <scope>NUCLEOTIDE SEQUENCE [LARGE SCALE GENOMIC DNA]</scope>
    <source>
        <strain evidence="6">ZL_2023a</strain>
    </source>
</reference>
<evidence type="ECO:0000256" key="2">
    <source>
        <dbReference type="ARBA" id="ARBA00022801"/>
    </source>
</evidence>
<dbReference type="EMBL" id="JARKIK010000050">
    <property type="protein sequence ID" value="KAK8734660.1"/>
    <property type="molecule type" value="Genomic_DNA"/>
</dbReference>
<evidence type="ECO:0000313" key="6">
    <source>
        <dbReference type="EMBL" id="KAK8734660.1"/>
    </source>
</evidence>
<keyword evidence="4" id="KW-0067">ATP-binding</keyword>
<dbReference type="GO" id="GO:0009378">
    <property type="term" value="F:four-way junction helicase activity"/>
    <property type="evidence" value="ECO:0007669"/>
    <property type="project" value="TreeGrafter"/>
</dbReference>
<sequence>MFTQRPRAHVEEQTQNFQDLDDFQNKETNNEKFKVIKEVEEIEKKDPVLDVNPSTSTSKENTDVCERVLDFLTLLPPRQQSPLHIALPPSESDFSSDNQEIELPSPTDIITVCNEWIEKKRDTMKNLYQFEKIVLSASDIRKSKPLALTDADDSLEDLPDLIGDQENTDKMPSVTEVSLQAISPVLRSKRTPTACQTGINQFSTEKIEKEPVTSPNIFDDTTTPSDKNVSPVLSSTYKKPVRTNLTLWSSTPKVTAKRLFKLATPDLTVIESHSPVYKNIEKSCTPVKSVVAADIRREKLTQGNLKNNEPEASGSHSMIDYRSKIHTKLSRFALPESLKSKNNIEILVQDCSLSSEINKADAINNSIEINKADAVNNSTEISKADAVNNSIENSVNFNLSLDDLFADREEDQLGKIESVTPNKPSATESSKNLTRRDIKPCERMTSTLLSVTEILDLVNESDGKTVDDTGVMSSHHSLENTNELMGNTSKSLFSKADNCKQSDNKTMFSKTAKQMNCLVGPNFSLLDDLVSDIEDGAEVVKTNESISEQSVQFHLLGTEEFDLMTTSVLSDEGNKAPRKECTIIDGLSWVNTDKQNLDKMLNDKKNPNIEIQADYETKFNVPHNKSPVRLSVTDTVFSPSQESPQNWQRKRKRLDVIESDSEDQVAGSSSSSSNIQMLTKSTTSSSDRSSTFGDTGWISRNKKRRLGIAVNLEDDSDFKEASTAAYEQTKQKLENVNKEQHKNMKKINVFIEDEAQLSADGYDVSSDEREDDEDDYDKSFVDDCIQQSQDAAVDMKAVYLQSVVSPVMVAHQNRHYLRPPPQHLSDTDESIHEIDGDEDSFVVDNNFVEYDTEYLGDTMLAEDPIMAQALHDEMIAKKIKNDKNGNKRKRIIVQESSSDEDSVIDDKKTKRGTTSLKQNYKDCSISLPKPFGIIQGQDFILESNTAQMKSASNNLSDVENPLDVSPSSKNSDHAQTTMTKKIILPTASDQSILSKSSQFSVSRKLFSDDSCFQSSSFHKRADNQFKTVPHATTPAVARIMPVQKPLGINASEGFSVSSEELRNSDRETHQAQISSKLNSSVALSLKTELAASILESGADERVSVDHAIMPFHNKHRESQSGGHLTHSKPSTSSLNSEKVAVIVLVNSCEISNASRIVSKLKHEYGASTAVVQLANAHYMVSTRMAVTRLLHSVFSNCQQRAKLVQRVQGMLDLYDRPVIIVEMDRLKPGESSHRGKIRSKYLDTIACACTQVTQLKVLYSSGQEETASVLLKLAQQESSKGYSIPVNPEHVTKAKQVVNFYLTLPHISYVTALCLAVNFRNVADFINSSAETVRDKGRISLQKATAIKQYLCRGFRPDMLPPQ</sequence>
<feature type="region of interest" description="Disordered" evidence="5">
    <location>
        <begin position="887"/>
        <end position="906"/>
    </location>
</feature>
<keyword evidence="2" id="KW-0378">Hydrolase</keyword>
<dbReference type="SUPFAM" id="SSF52980">
    <property type="entry name" value="Restriction endonuclease-like"/>
    <property type="match status" value="1"/>
</dbReference>
<comment type="caution">
    <text evidence="6">The sequence shown here is derived from an EMBL/GenBank/DDBJ whole genome shotgun (WGS) entry which is preliminary data.</text>
</comment>
<evidence type="ECO:0000256" key="3">
    <source>
        <dbReference type="ARBA" id="ARBA00022806"/>
    </source>
</evidence>
<feature type="region of interest" description="Disordered" evidence="5">
    <location>
        <begin position="213"/>
        <end position="232"/>
    </location>
</feature>
<dbReference type="GO" id="GO:0043138">
    <property type="term" value="F:3'-5' DNA helicase activity"/>
    <property type="evidence" value="ECO:0007669"/>
    <property type="project" value="TreeGrafter"/>
</dbReference>
<dbReference type="PANTHER" id="PTHR14025:SF20">
    <property type="entry name" value="FANCONI ANEMIA GROUP M PROTEIN"/>
    <property type="match status" value="1"/>
</dbReference>
<dbReference type="GO" id="GO:0045003">
    <property type="term" value="P:double-strand break repair via synthesis-dependent strand annealing"/>
    <property type="evidence" value="ECO:0007669"/>
    <property type="project" value="TreeGrafter"/>
</dbReference>
<feature type="compositionally biased region" description="Low complexity" evidence="5">
    <location>
        <begin position="679"/>
        <end position="691"/>
    </location>
</feature>
<feature type="compositionally biased region" description="Polar residues" evidence="5">
    <location>
        <begin position="965"/>
        <end position="976"/>
    </location>
</feature>
<dbReference type="InterPro" id="IPR011335">
    <property type="entry name" value="Restrct_endonuc-II-like"/>
</dbReference>
<accession>A0AAW0WUN5</accession>
<feature type="compositionally biased region" description="Polar residues" evidence="5">
    <location>
        <begin position="666"/>
        <end position="678"/>
    </location>
</feature>
<protein>
    <recommendedName>
        <fullName evidence="8">Fanconi anemia group M protein</fullName>
    </recommendedName>
</protein>
<dbReference type="PANTHER" id="PTHR14025">
    <property type="entry name" value="FANCONI ANEMIA GROUP M FANCM FAMILY MEMBER"/>
    <property type="match status" value="1"/>
</dbReference>
<evidence type="ECO:0000256" key="5">
    <source>
        <dbReference type="SAM" id="MobiDB-lite"/>
    </source>
</evidence>
<keyword evidence="7" id="KW-1185">Reference proteome</keyword>
<dbReference type="Gene3D" id="1.10.150.20">
    <property type="entry name" value="5' to 3' exonuclease, C-terminal subdomain"/>
    <property type="match status" value="1"/>
</dbReference>
<evidence type="ECO:0000256" key="4">
    <source>
        <dbReference type="ARBA" id="ARBA00022840"/>
    </source>
</evidence>
<keyword evidence="3" id="KW-0347">Helicase</keyword>
<dbReference type="Proteomes" id="UP001445076">
    <property type="component" value="Unassembled WGS sequence"/>
</dbReference>
<feature type="region of interest" description="Disordered" evidence="5">
    <location>
        <begin position="658"/>
        <end position="696"/>
    </location>
</feature>
<dbReference type="GO" id="GO:0036297">
    <property type="term" value="P:interstrand cross-link repair"/>
    <property type="evidence" value="ECO:0007669"/>
    <property type="project" value="TreeGrafter"/>
</dbReference>
<dbReference type="GO" id="GO:0016787">
    <property type="term" value="F:hydrolase activity"/>
    <property type="evidence" value="ECO:0007669"/>
    <property type="project" value="UniProtKB-KW"/>
</dbReference>